<evidence type="ECO:0000313" key="9">
    <source>
        <dbReference type="Proteomes" id="UP000182444"/>
    </source>
</evidence>
<reference evidence="8 10" key="2">
    <citation type="submission" date="2018-07" db="EMBL/GenBank/DDBJ databases">
        <title>Draft Genome Assemblies for Five Robust Yarrowia lipolytica Strains Exhibiting High Lipid Production and Pentose Sugar Utilization and Sugar Alcohol Secretion from Undetoxified Lignocellulosic Biomass Hydrolysates.</title>
        <authorList>
            <consortium name="DOE Joint Genome Institute"/>
            <person name="Walker C."/>
            <person name="Ryu S."/>
            <person name="Na H."/>
            <person name="Zane M."/>
            <person name="LaButti K."/>
            <person name="Lipzen A."/>
            <person name="Haridas S."/>
            <person name="Barry K."/>
            <person name="Grigoriev I.V."/>
            <person name="Quarterman J."/>
            <person name="Slininger P."/>
            <person name="Dien B."/>
            <person name="Trinh C.T."/>
        </authorList>
    </citation>
    <scope>NUCLEOTIDE SEQUENCE [LARGE SCALE GENOMIC DNA]</scope>
    <source>
        <strain evidence="8 10">YB392</strain>
    </source>
</reference>
<dbReference type="Proteomes" id="UP000182444">
    <property type="component" value="Chromosome 1E"/>
</dbReference>
<dbReference type="EMBL" id="CP017557">
    <property type="protein sequence ID" value="AOW05811.1"/>
    <property type="molecule type" value="Genomic_DNA"/>
</dbReference>
<dbReference type="Pfam" id="PF07738">
    <property type="entry name" value="Sad1_UNC"/>
    <property type="match status" value="1"/>
</dbReference>
<name>A0A1D8NJJ9_YARLL</name>
<evidence type="ECO:0000256" key="5">
    <source>
        <dbReference type="SAM" id="MobiDB-lite"/>
    </source>
</evidence>
<accession>A0A1D8NJJ9</accession>
<dbReference type="PANTHER" id="PTHR12911:SF8">
    <property type="entry name" value="KLAROID PROTEIN-RELATED"/>
    <property type="match status" value="1"/>
</dbReference>
<feature type="region of interest" description="Disordered" evidence="5">
    <location>
        <begin position="1"/>
        <end position="61"/>
    </location>
</feature>
<dbReference type="OMA" id="YTSIYRL"/>
<dbReference type="VEuPathDB" id="FungiDB:YALI0_E22825g"/>
<dbReference type="EMBL" id="KZ857337">
    <property type="protein sequence ID" value="RDW25529.1"/>
    <property type="molecule type" value="Genomic_DNA"/>
</dbReference>
<evidence type="ECO:0000259" key="6">
    <source>
        <dbReference type="PROSITE" id="PS51469"/>
    </source>
</evidence>
<organism evidence="7 9">
    <name type="scientific">Yarrowia lipolytica</name>
    <name type="common">Candida lipolytica</name>
    <dbReference type="NCBI Taxonomy" id="4952"/>
    <lineage>
        <taxon>Eukaryota</taxon>
        <taxon>Fungi</taxon>
        <taxon>Dikarya</taxon>
        <taxon>Ascomycota</taxon>
        <taxon>Saccharomycotina</taxon>
        <taxon>Dipodascomycetes</taxon>
        <taxon>Dipodascales</taxon>
        <taxon>Dipodascales incertae sedis</taxon>
        <taxon>Yarrowia</taxon>
    </lineage>
</organism>
<dbReference type="PANTHER" id="PTHR12911">
    <property type="entry name" value="SAD1/UNC-84-LIKE PROTEIN-RELATED"/>
    <property type="match status" value="1"/>
</dbReference>
<evidence type="ECO:0000313" key="8">
    <source>
        <dbReference type="EMBL" id="RDW25529.1"/>
    </source>
</evidence>
<evidence type="ECO:0000256" key="4">
    <source>
        <dbReference type="ARBA" id="ARBA00023136"/>
    </source>
</evidence>
<evidence type="ECO:0000313" key="7">
    <source>
        <dbReference type="EMBL" id="AOW05811.1"/>
    </source>
</evidence>
<dbReference type="GeneID" id="2912913"/>
<dbReference type="InterPro" id="IPR045119">
    <property type="entry name" value="SUN1-5"/>
</dbReference>
<feature type="compositionally biased region" description="Polar residues" evidence="5">
    <location>
        <begin position="37"/>
        <end position="56"/>
    </location>
</feature>
<dbReference type="Proteomes" id="UP000256601">
    <property type="component" value="Unassembled WGS sequence"/>
</dbReference>
<sequence length="724" mass="80941">MFSNTPLRSKSRDRHAGGLKSRKSVQWQTETEKHDPQTSTLEGNRSPRQPHNSSELSLDGSKRHQDFYDYSEEQALFDLLQSDPEKVTQMLTEMDISEEEEHGLQQEDKASLVNTIQELALKGAEYTGDALRKGVTPAVKALLAAAFFYYVATHVSLPGIGNNNKIPAFEPPVEPPQDISELSSRLQRLESELSRVGSDSDSSSEWISINKVVIKELPSKVESVEKALGGIDVEARKLGKSMEKITKDTRLLLDDNSAFSDTQKKCVSELESLKQQLVRQREAINAIKSNEMDTTPALAILGGTVERIDGDLTRLAADLEKQRKLDSKHITQLVTEAIEKAVPENRPDLFIDTKHQFEDYIASIVPEIKAEVLEIVSSSKHATNDTVDFSALISKAVAQKVAELDLESLFVNPDELKTVLNEEIGQVKSHVDAKVGKVETEVAQVKSEVGQVKSEVDHIQSNIRHIESEVAQVEANKTSTSRTPREEGVAEKIINFASLINGARIDTERTTALYDPWSGSNPVYWAFRRSLSTMGIGKPLVRRPWVALIGDMSGGSCWPFNGRRGQLAVKLAAKMVPTSFSLRHAVAADDMFLGSAPRFFNIWIKVDDSKLRDQINTASEAYRPYNIPWDYILVGQYEFDPAENANSWYPVPQNIRNLEIQTEETIFEFVENWGHDRFTCVYQVGVHGVQAISEEEEVEAEVIEETEDITAEEDQEDQSVVKDV</sequence>
<keyword evidence="2" id="KW-0812">Transmembrane</keyword>
<evidence type="ECO:0000256" key="1">
    <source>
        <dbReference type="ARBA" id="ARBA00004370"/>
    </source>
</evidence>
<comment type="subcellular location">
    <subcellularLocation>
        <location evidence="1">Membrane</location>
    </subcellularLocation>
</comment>
<dbReference type="GO" id="GO:0034993">
    <property type="term" value="C:meiotic nuclear membrane microtubule tethering complex"/>
    <property type="evidence" value="ECO:0007669"/>
    <property type="project" value="TreeGrafter"/>
</dbReference>
<feature type="compositionally biased region" description="Acidic residues" evidence="5">
    <location>
        <begin position="702"/>
        <end position="717"/>
    </location>
</feature>
<dbReference type="InterPro" id="IPR012919">
    <property type="entry name" value="SUN_dom"/>
</dbReference>
<evidence type="ECO:0000313" key="10">
    <source>
        <dbReference type="Proteomes" id="UP000256601"/>
    </source>
</evidence>
<keyword evidence="3" id="KW-1133">Transmembrane helix</keyword>
<evidence type="ECO:0000256" key="3">
    <source>
        <dbReference type="ARBA" id="ARBA00022989"/>
    </source>
</evidence>
<gene>
    <name evidence="8" type="ORF">B0I71DRAFT_132437</name>
    <name evidence="7" type="ORF">YALI1_E26987g</name>
</gene>
<dbReference type="eggNOG" id="KOG2687">
    <property type="taxonomic scope" value="Eukaryota"/>
</dbReference>
<reference evidence="7 9" key="1">
    <citation type="journal article" date="2016" name="PLoS ONE">
        <title>Sequence Assembly of Yarrowia lipolytica Strain W29/CLIB89 Shows Transposable Element Diversity.</title>
        <authorList>
            <person name="Magnan C."/>
            <person name="Yu J."/>
            <person name="Chang I."/>
            <person name="Jahn E."/>
            <person name="Kanomata Y."/>
            <person name="Wu J."/>
            <person name="Zeller M."/>
            <person name="Oakes M."/>
            <person name="Baldi P."/>
            <person name="Sandmeyer S."/>
        </authorList>
    </citation>
    <scope>NUCLEOTIDE SEQUENCE [LARGE SCALE GENOMIC DNA]</scope>
    <source>
        <strain evidence="7">CLIB89</strain>
        <strain evidence="9">CLIB89(W29)</strain>
    </source>
</reference>
<dbReference type="Gene3D" id="2.60.120.260">
    <property type="entry name" value="Galactose-binding domain-like"/>
    <property type="match status" value="1"/>
</dbReference>
<dbReference type="GO" id="GO:0043495">
    <property type="term" value="F:protein-membrane adaptor activity"/>
    <property type="evidence" value="ECO:0007669"/>
    <property type="project" value="TreeGrafter"/>
</dbReference>
<dbReference type="PROSITE" id="PS51469">
    <property type="entry name" value="SUN"/>
    <property type="match status" value="1"/>
</dbReference>
<feature type="domain" description="SUN" evidence="6">
    <location>
        <begin position="502"/>
        <end position="691"/>
    </location>
</feature>
<protein>
    <recommendedName>
        <fullName evidence="6">SUN domain-containing protein</fullName>
    </recommendedName>
</protein>
<keyword evidence="4" id="KW-0472">Membrane</keyword>
<evidence type="ECO:0000256" key="2">
    <source>
        <dbReference type="ARBA" id="ARBA00022692"/>
    </source>
</evidence>
<dbReference type="VEuPathDB" id="FungiDB:YALI1_E26987g"/>
<dbReference type="Gene3D" id="1.20.5.170">
    <property type="match status" value="1"/>
</dbReference>
<feature type="region of interest" description="Disordered" evidence="5">
    <location>
        <begin position="702"/>
        <end position="724"/>
    </location>
</feature>
<proteinExistence type="predicted"/>
<dbReference type="KEGG" id="yli:2912913"/>
<dbReference type="AlphaFoldDB" id="A0A1D8NJJ9"/>